<proteinExistence type="predicted"/>
<protein>
    <recommendedName>
        <fullName evidence="4">C3H1-type domain-containing protein</fullName>
    </recommendedName>
</protein>
<gene>
    <name evidence="2" type="ORF">CSSPTR1EN2_LOCUS87</name>
</gene>
<organism evidence="2 3">
    <name type="scientific">Sphagnum troendelagicum</name>
    <dbReference type="NCBI Taxonomy" id="128251"/>
    <lineage>
        <taxon>Eukaryota</taxon>
        <taxon>Viridiplantae</taxon>
        <taxon>Streptophyta</taxon>
        <taxon>Embryophyta</taxon>
        <taxon>Bryophyta</taxon>
        <taxon>Sphagnophytina</taxon>
        <taxon>Sphagnopsida</taxon>
        <taxon>Sphagnales</taxon>
        <taxon>Sphagnaceae</taxon>
        <taxon>Sphagnum</taxon>
    </lineage>
</organism>
<name>A0ABP0T840_9BRYO</name>
<evidence type="ECO:0000313" key="2">
    <source>
        <dbReference type="EMBL" id="CAK9189436.1"/>
    </source>
</evidence>
<dbReference type="Proteomes" id="UP001497512">
    <property type="component" value="Chromosome 1"/>
</dbReference>
<dbReference type="EMBL" id="OZ019893">
    <property type="protein sequence ID" value="CAK9189436.1"/>
    <property type="molecule type" value="Genomic_DNA"/>
</dbReference>
<reference evidence="2 3" key="1">
    <citation type="submission" date="2024-02" db="EMBL/GenBank/DDBJ databases">
        <authorList>
            <consortium name="ELIXIR-Norway"/>
            <consortium name="Elixir Norway"/>
        </authorList>
    </citation>
    <scope>NUCLEOTIDE SEQUENCE [LARGE SCALE GENOMIC DNA]</scope>
</reference>
<accession>A0ABP0T840</accession>
<evidence type="ECO:0000256" key="1">
    <source>
        <dbReference type="SAM" id="SignalP"/>
    </source>
</evidence>
<feature type="chain" id="PRO_5047123187" description="C3H1-type domain-containing protein" evidence="1">
    <location>
        <begin position="23"/>
        <end position="97"/>
    </location>
</feature>
<evidence type="ECO:0000313" key="3">
    <source>
        <dbReference type="Proteomes" id="UP001497512"/>
    </source>
</evidence>
<sequence length="97" mass="10531">MIPSWHPVLLNTLLAPCVPTYGLDINVAATYVGICSSKPLPMICKFGFVCPPSSSACKLEHGIEDSNDSSESVWDHVHFKSCICCEKVQLPSHIAQS</sequence>
<keyword evidence="3" id="KW-1185">Reference proteome</keyword>
<keyword evidence="1" id="KW-0732">Signal</keyword>
<feature type="signal peptide" evidence="1">
    <location>
        <begin position="1"/>
        <end position="22"/>
    </location>
</feature>
<evidence type="ECO:0008006" key="4">
    <source>
        <dbReference type="Google" id="ProtNLM"/>
    </source>
</evidence>